<keyword evidence="4" id="KW-0547">Nucleotide-binding</keyword>
<organism evidence="13 14">
    <name type="scientific">Triticum urartu</name>
    <name type="common">Red wild einkorn</name>
    <name type="synonym">Crithodium urartu</name>
    <dbReference type="NCBI Taxonomy" id="4572"/>
    <lineage>
        <taxon>Eukaryota</taxon>
        <taxon>Viridiplantae</taxon>
        <taxon>Streptophyta</taxon>
        <taxon>Embryophyta</taxon>
        <taxon>Tracheophyta</taxon>
        <taxon>Spermatophyta</taxon>
        <taxon>Magnoliopsida</taxon>
        <taxon>Liliopsida</taxon>
        <taxon>Poales</taxon>
        <taxon>Poaceae</taxon>
        <taxon>BOP clade</taxon>
        <taxon>Pooideae</taxon>
        <taxon>Triticodae</taxon>
        <taxon>Triticeae</taxon>
        <taxon>Triticinae</taxon>
        <taxon>Triticum</taxon>
    </lineage>
</organism>
<dbReference type="EnsemblPlants" id="TuG1812G0300005729.01.T01">
    <property type="protein sequence ID" value="TuG1812G0300005729.01.T01"/>
    <property type="gene ID" value="TuG1812G0300005729.01"/>
</dbReference>
<dbReference type="InterPro" id="IPR032675">
    <property type="entry name" value="LRR_dom_sf"/>
</dbReference>
<dbReference type="Pfam" id="PF18052">
    <property type="entry name" value="Rx_N"/>
    <property type="match status" value="1"/>
</dbReference>
<dbReference type="PRINTS" id="PR00364">
    <property type="entry name" value="DISEASERSIST"/>
</dbReference>
<feature type="domain" description="R13L1/DRL21-like LRR repeat region" evidence="12">
    <location>
        <begin position="929"/>
        <end position="1053"/>
    </location>
</feature>
<evidence type="ECO:0000256" key="7">
    <source>
        <dbReference type="ARBA" id="ARBA00023054"/>
    </source>
</evidence>
<dbReference type="SUPFAM" id="SSF52058">
    <property type="entry name" value="L domain-like"/>
    <property type="match status" value="1"/>
</dbReference>
<evidence type="ECO:0000256" key="4">
    <source>
        <dbReference type="ARBA" id="ARBA00022741"/>
    </source>
</evidence>
<dbReference type="PANTHER" id="PTHR36766">
    <property type="entry name" value="PLANT BROAD-SPECTRUM MILDEW RESISTANCE PROTEIN RPW8"/>
    <property type="match status" value="1"/>
</dbReference>
<dbReference type="InterPro" id="IPR042197">
    <property type="entry name" value="Apaf_helical"/>
</dbReference>
<dbReference type="PANTHER" id="PTHR36766:SF73">
    <property type="entry name" value="NB-ARC DOMAIN-CONTAINING PROTEIN"/>
    <property type="match status" value="1"/>
</dbReference>
<dbReference type="InterPro" id="IPR041118">
    <property type="entry name" value="Rx_N"/>
</dbReference>
<evidence type="ECO:0000256" key="1">
    <source>
        <dbReference type="ARBA" id="ARBA00008894"/>
    </source>
</evidence>
<evidence type="ECO:0000259" key="11">
    <source>
        <dbReference type="Pfam" id="PF23598"/>
    </source>
</evidence>
<reference evidence="13" key="2">
    <citation type="submission" date="2018-03" db="EMBL/GenBank/DDBJ databases">
        <title>The Triticum urartu genome reveals the dynamic nature of wheat genome evolution.</title>
        <authorList>
            <person name="Ling H."/>
            <person name="Ma B."/>
            <person name="Shi X."/>
            <person name="Liu H."/>
            <person name="Dong L."/>
            <person name="Sun H."/>
            <person name="Cao Y."/>
            <person name="Gao Q."/>
            <person name="Zheng S."/>
            <person name="Li Y."/>
            <person name="Yu Y."/>
            <person name="Du H."/>
            <person name="Qi M."/>
            <person name="Li Y."/>
            <person name="Yu H."/>
            <person name="Cui Y."/>
            <person name="Wang N."/>
            <person name="Chen C."/>
            <person name="Wu H."/>
            <person name="Zhao Y."/>
            <person name="Zhang J."/>
            <person name="Li Y."/>
            <person name="Zhou W."/>
            <person name="Zhang B."/>
            <person name="Hu W."/>
            <person name="Eijk M."/>
            <person name="Tang J."/>
            <person name="Witsenboer H."/>
            <person name="Zhao S."/>
            <person name="Li Z."/>
            <person name="Zhang A."/>
            <person name="Wang D."/>
            <person name="Liang C."/>
        </authorList>
    </citation>
    <scope>NUCLEOTIDE SEQUENCE [LARGE SCALE GENOMIC DNA]</scope>
    <source>
        <strain evidence="13">cv. G1812</strain>
    </source>
</reference>
<dbReference type="GO" id="GO:0002758">
    <property type="term" value="P:innate immune response-activating signaling pathway"/>
    <property type="evidence" value="ECO:0007669"/>
    <property type="project" value="UniProtKB-ARBA"/>
</dbReference>
<evidence type="ECO:0000259" key="10">
    <source>
        <dbReference type="Pfam" id="PF23559"/>
    </source>
</evidence>
<dbReference type="Pfam" id="PF23598">
    <property type="entry name" value="LRR_14"/>
    <property type="match status" value="2"/>
</dbReference>
<dbReference type="Pfam" id="PF00931">
    <property type="entry name" value="NB-ARC"/>
    <property type="match status" value="1"/>
</dbReference>
<dbReference type="InterPro" id="IPR002182">
    <property type="entry name" value="NB-ARC"/>
</dbReference>
<feature type="domain" description="Disease resistance R13L4/SHOC-2-like LRR" evidence="11">
    <location>
        <begin position="1098"/>
        <end position="1246"/>
    </location>
</feature>
<dbReference type="GO" id="GO:0042742">
    <property type="term" value="P:defense response to bacterium"/>
    <property type="evidence" value="ECO:0007669"/>
    <property type="project" value="UniProtKB-ARBA"/>
</dbReference>
<evidence type="ECO:0000313" key="13">
    <source>
        <dbReference type="EnsemblPlants" id="TuG1812G0300005729.01.T01"/>
    </source>
</evidence>
<dbReference type="GO" id="GO:0005524">
    <property type="term" value="F:ATP binding"/>
    <property type="evidence" value="ECO:0007669"/>
    <property type="project" value="UniProtKB-KW"/>
</dbReference>
<dbReference type="InterPro" id="IPR003591">
    <property type="entry name" value="Leu-rich_rpt_typical-subtyp"/>
</dbReference>
<dbReference type="InterPro" id="IPR055414">
    <property type="entry name" value="LRR_R13L4/SHOC2-like"/>
</dbReference>
<comment type="similarity">
    <text evidence="1">Belongs to the disease resistance NB-LRR family.</text>
</comment>
<dbReference type="SMART" id="SM00369">
    <property type="entry name" value="LRR_TYP"/>
    <property type="match status" value="4"/>
</dbReference>
<evidence type="ECO:0000313" key="14">
    <source>
        <dbReference type="Proteomes" id="UP000015106"/>
    </source>
</evidence>
<dbReference type="Gene3D" id="1.20.5.4130">
    <property type="match status" value="1"/>
</dbReference>
<evidence type="ECO:0000256" key="6">
    <source>
        <dbReference type="ARBA" id="ARBA00022840"/>
    </source>
</evidence>
<keyword evidence="3" id="KW-0677">Repeat</keyword>
<evidence type="ECO:0000259" key="12">
    <source>
        <dbReference type="Pfam" id="PF25019"/>
    </source>
</evidence>
<keyword evidence="2" id="KW-0433">Leucine-rich repeat</keyword>
<dbReference type="GO" id="GO:0009626">
    <property type="term" value="P:plant-type hypersensitive response"/>
    <property type="evidence" value="ECO:0007669"/>
    <property type="project" value="UniProtKB-ARBA"/>
</dbReference>
<feature type="domain" description="Disease resistance protein winged helix" evidence="10">
    <location>
        <begin position="425"/>
        <end position="501"/>
    </location>
</feature>
<feature type="domain" description="Disease resistance R13L4/SHOC-2-like LRR" evidence="11">
    <location>
        <begin position="604"/>
        <end position="809"/>
    </location>
</feature>
<dbReference type="Gene3D" id="1.10.8.430">
    <property type="entry name" value="Helical domain of apoptotic protease-activating factors"/>
    <property type="match status" value="1"/>
</dbReference>
<dbReference type="InterPro" id="IPR056789">
    <property type="entry name" value="LRR_R13L1-DRL21"/>
</dbReference>
<dbReference type="Gene3D" id="3.40.50.300">
    <property type="entry name" value="P-loop containing nucleotide triphosphate hydrolases"/>
    <property type="match status" value="1"/>
</dbReference>
<keyword evidence="14" id="KW-1185">Reference proteome</keyword>
<dbReference type="FunFam" id="1.10.10.10:FF:000322">
    <property type="entry name" value="Probable disease resistance protein At1g63360"/>
    <property type="match status" value="1"/>
</dbReference>
<evidence type="ECO:0000256" key="2">
    <source>
        <dbReference type="ARBA" id="ARBA00022614"/>
    </source>
</evidence>
<evidence type="ECO:0000259" key="9">
    <source>
        <dbReference type="Pfam" id="PF18052"/>
    </source>
</evidence>
<dbReference type="InterPro" id="IPR001611">
    <property type="entry name" value="Leu-rich_rpt"/>
</dbReference>
<evidence type="ECO:0000259" key="8">
    <source>
        <dbReference type="Pfam" id="PF00931"/>
    </source>
</evidence>
<dbReference type="AlphaFoldDB" id="A0A8R7U203"/>
<dbReference type="PROSITE" id="PS51450">
    <property type="entry name" value="LRR"/>
    <property type="match status" value="2"/>
</dbReference>
<dbReference type="InterPro" id="IPR036388">
    <property type="entry name" value="WH-like_DNA-bd_sf"/>
</dbReference>
<reference evidence="14" key="1">
    <citation type="journal article" date="2013" name="Nature">
        <title>Draft genome of the wheat A-genome progenitor Triticum urartu.</title>
        <authorList>
            <person name="Ling H.Q."/>
            <person name="Zhao S."/>
            <person name="Liu D."/>
            <person name="Wang J."/>
            <person name="Sun H."/>
            <person name="Zhang C."/>
            <person name="Fan H."/>
            <person name="Li D."/>
            <person name="Dong L."/>
            <person name="Tao Y."/>
            <person name="Gao C."/>
            <person name="Wu H."/>
            <person name="Li Y."/>
            <person name="Cui Y."/>
            <person name="Guo X."/>
            <person name="Zheng S."/>
            <person name="Wang B."/>
            <person name="Yu K."/>
            <person name="Liang Q."/>
            <person name="Yang W."/>
            <person name="Lou X."/>
            <person name="Chen J."/>
            <person name="Feng M."/>
            <person name="Jian J."/>
            <person name="Zhang X."/>
            <person name="Luo G."/>
            <person name="Jiang Y."/>
            <person name="Liu J."/>
            <person name="Wang Z."/>
            <person name="Sha Y."/>
            <person name="Zhang B."/>
            <person name="Wu H."/>
            <person name="Tang D."/>
            <person name="Shen Q."/>
            <person name="Xue P."/>
            <person name="Zou S."/>
            <person name="Wang X."/>
            <person name="Liu X."/>
            <person name="Wang F."/>
            <person name="Yang Y."/>
            <person name="An X."/>
            <person name="Dong Z."/>
            <person name="Zhang K."/>
            <person name="Zhang X."/>
            <person name="Luo M.C."/>
            <person name="Dvorak J."/>
            <person name="Tong Y."/>
            <person name="Wang J."/>
            <person name="Yang H."/>
            <person name="Li Z."/>
            <person name="Wang D."/>
            <person name="Zhang A."/>
            <person name="Wang J."/>
        </authorList>
    </citation>
    <scope>NUCLEOTIDE SEQUENCE</scope>
    <source>
        <strain evidence="14">cv. G1812</strain>
    </source>
</reference>
<feature type="domain" description="Disease resistance N-terminal" evidence="9">
    <location>
        <begin position="13"/>
        <end position="94"/>
    </location>
</feature>
<sequence length="1250" mass="139970">MAQLGGLIASALLKVVGDQIGSVLGGQIKLRRNFDNDLRRMKETLECVEAVLLDAERRAITDNEVRLWLKRLKDAMYAISDMLDDSEAGEVSRKKKLAAVIPFLTTVHKIKMANKMKTMREHVAEITAQHKAFNLMPGAGANKQKVTDTRVTTSSTLQAQIIGRTDEEEKILASVSKGITEQITFLPIYGIGGLGKTTMAKLIYNNNSQFQDYSRVWVYVSQTFDLNNIGNSIISQLSGKTSQDTNREMIHIALQKLFAEKQKILIVLDDLWEGSDFLLDDLKAMLMVEKASKVVVILTTRNEGIAKKMSTRPHKLAPLTNDMCWTIIKQKSGFEDKDDKAKLEQIGMDIAMKCGGVGLAAQSLGYMLNSMPTSHEWESVRESDIWTLSASDSEDTPSRQVIASLRLSYSSMPSYLKLCFAYCAIFPKGHKIVKDDLICQWISLDFIKPTRTSSSHQLGEKYITELLGLSFLEHSKSSLTARVHPDDVTLFTMHDLVHDLARSVMDGEILVASEDGNLGGSNCHFALLDDCNKRLESPRIRALHFMDSAEIGLHDAAFASAKSLRVLDLSQCCIHKLPDSIDRSKRLRYLNAPGIHDATIPNSITSLSKLNYLSLRDSSNILTLPQSIGEIEGLMYLDLSGCSGMRELPKSFGELKKLVHLDLSKCVCVCNVSEFLGSLTELQYLNLSGCRSIGNLHASLGVLSELQYLNLSFSSYVNCRKTKLFDVFTKVEHSNLSSSHSCLKQLPEVLGNLNKLKFLNLSGSYCLKELSWLSGNQKSLVHLDLSKCRGVNYIPEAFAGFTNLQYLNLSACLRYRLEESPVCQIDRLIDHISTLSNLEHLDLSNNGDAICSLPESLGNLRKLHTLDLSHCNITKIPESIGTIDSLKMLYFKGCWLLSNVPQLSASSISLPLFGVHAGDGKSSSNLVLLQGMNPVELKIIQLEKVKSAEEAMCIKLMEKERLQDLTLRWTEDAQRFVDDEVLLEKLEPPSSLTTLIIQWYNGVRFPSWLSQLPNLTWLALYDMKHLEEWSASDSSGANDLRFPKLDCLYIKNCPNLRMQSLLPRAKRWYISKSDNALSSWGECTMSDTSSPSLVTTQLAVADCELPLHQWRLLGHLSGLTELRMERCGDLTGTPEIIQHLSSLNGLSLTGKEHEELPKWLGELTSLERLCIDGYRGIKELDESIRKLTKLQELKLYNCNSMSSLPHWLTELTYLNTLVINFCEGIRSLPESIEKLTNLKKLKINCPHLKR</sequence>
<reference evidence="13" key="3">
    <citation type="submission" date="2022-06" db="UniProtKB">
        <authorList>
            <consortium name="EnsemblPlants"/>
        </authorList>
    </citation>
    <scope>IDENTIFICATION</scope>
</reference>
<dbReference type="Pfam" id="PF23559">
    <property type="entry name" value="WHD_DRP"/>
    <property type="match status" value="1"/>
</dbReference>
<dbReference type="Gene3D" id="3.80.10.10">
    <property type="entry name" value="Ribonuclease Inhibitor"/>
    <property type="match status" value="4"/>
</dbReference>
<dbReference type="Pfam" id="PF00560">
    <property type="entry name" value="LRR_1"/>
    <property type="match status" value="2"/>
</dbReference>
<evidence type="ECO:0000256" key="5">
    <source>
        <dbReference type="ARBA" id="ARBA00022821"/>
    </source>
</evidence>
<keyword evidence="6" id="KW-0067">ATP-binding</keyword>
<dbReference type="RefSeq" id="XP_048566500.1">
    <property type="nucleotide sequence ID" value="XM_048710543.1"/>
</dbReference>
<dbReference type="Gene3D" id="1.10.10.10">
    <property type="entry name" value="Winged helix-like DNA-binding domain superfamily/Winged helix DNA-binding domain"/>
    <property type="match status" value="1"/>
</dbReference>
<evidence type="ECO:0000256" key="3">
    <source>
        <dbReference type="ARBA" id="ARBA00022737"/>
    </source>
</evidence>
<proteinExistence type="inferred from homology"/>
<name>A0A8R7U203_TRIUA</name>
<dbReference type="InterPro" id="IPR058922">
    <property type="entry name" value="WHD_DRP"/>
</dbReference>
<dbReference type="InterPro" id="IPR027417">
    <property type="entry name" value="P-loop_NTPase"/>
</dbReference>
<accession>A0A8R7U203</accession>
<dbReference type="Gramene" id="TuG1812G0300005729.01.T01">
    <property type="protein sequence ID" value="TuG1812G0300005729.01.T01"/>
    <property type="gene ID" value="TuG1812G0300005729.01"/>
</dbReference>
<feature type="domain" description="NB-ARC" evidence="8">
    <location>
        <begin position="169"/>
        <end position="332"/>
    </location>
</feature>
<protein>
    <submittedName>
        <fullName evidence="13">Uncharacterized protein</fullName>
    </submittedName>
</protein>
<keyword evidence="7" id="KW-0175">Coiled coil</keyword>
<dbReference type="GeneID" id="125546312"/>
<dbReference type="Proteomes" id="UP000015106">
    <property type="component" value="Chromosome 3"/>
</dbReference>
<keyword evidence="5" id="KW-0611">Plant defense</keyword>
<gene>
    <name evidence="13" type="primary">LOC125546312</name>
</gene>
<dbReference type="GO" id="GO:0043531">
    <property type="term" value="F:ADP binding"/>
    <property type="evidence" value="ECO:0007669"/>
    <property type="project" value="InterPro"/>
</dbReference>
<dbReference type="SUPFAM" id="SSF52047">
    <property type="entry name" value="RNI-like"/>
    <property type="match status" value="2"/>
</dbReference>
<dbReference type="SUPFAM" id="SSF52540">
    <property type="entry name" value="P-loop containing nucleoside triphosphate hydrolases"/>
    <property type="match status" value="1"/>
</dbReference>
<dbReference type="Pfam" id="PF25019">
    <property type="entry name" value="LRR_R13L1-DRL21"/>
    <property type="match status" value="1"/>
</dbReference>